<feature type="compositionally biased region" description="Low complexity" evidence="1">
    <location>
        <begin position="200"/>
        <end position="211"/>
    </location>
</feature>
<dbReference type="Proteomes" id="UP001500503">
    <property type="component" value="Unassembled WGS sequence"/>
</dbReference>
<keyword evidence="2" id="KW-0812">Transmembrane</keyword>
<evidence type="ECO:0000313" key="5">
    <source>
        <dbReference type="Proteomes" id="UP001500503"/>
    </source>
</evidence>
<dbReference type="SUPFAM" id="SSF51110">
    <property type="entry name" value="alpha-D-mannose-specific plant lectins"/>
    <property type="match status" value="1"/>
</dbReference>
<sequence>MSAESGPGERAESLGVRRPVELPETDMDAADGLIPAEPESQPDSEPGSEPSESAAAATAAVDDAKAPADSAAPDKKDDRAAVAEDIAAATQPGALDGDEMPPDRPNKPLLAGVAIGGAVVLAVPILLIGTGSDHAKKHPTAAAAETVLPGAGQPPTGAFVSSTPTPSPSAKKEDKAKAKKKATPSATPSPTAHARRKTVSPQMPSSSAPSSRVIHAPRNLYPGDTVRTNRIALTMQAGGNLVLRDKSKKIIWSTRTHKPGVYATFQRDGNLVLYDAGRKAVWAAGSFGHDNSTLVLQSDYNMVIVDHDGHPVWATGTNR</sequence>
<feature type="transmembrane region" description="Helical" evidence="2">
    <location>
        <begin position="109"/>
        <end position="128"/>
    </location>
</feature>
<dbReference type="Gene3D" id="2.90.10.10">
    <property type="entry name" value="Bulb-type lectin domain"/>
    <property type="match status" value="2"/>
</dbReference>
<organism evidence="4 5">
    <name type="scientific">Actinoallomurus oryzae</name>
    <dbReference type="NCBI Taxonomy" id="502180"/>
    <lineage>
        <taxon>Bacteria</taxon>
        <taxon>Bacillati</taxon>
        <taxon>Actinomycetota</taxon>
        <taxon>Actinomycetes</taxon>
        <taxon>Streptosporangiales</taxon>
        <taxon>Thermomonosporaceae</taxon>
        <taxon>Actinoallomurus</taxon>
    </lineage>
</organism>
<keyword evidence="5" id="KW-1185">Reference proteome</keyword>
<proteinExistence type="predicted"/>
<comment type="caution">
    <text evidence="4">The sequence shown here is derived from an EMBL/GenBank/DDBJ whole genome shotgun (WGS) entry which is preliminary data.</text>
</comment>
<evidence type="ECO:0000256" key="2">
    <source>
        <dbReference type="SAM" id="Phobius"/>
    </source>
</evidence>
<dbReference type="InterPro" id="IPR036426">
    <property type="entry name" value="Bulb-type_lectin_dom_sf"/>
</dbReference>
<dbReference type="CDD" id="cd00028">
    <property type="entry name" value="B_lectin"/>
    <property type="match status" value="1"/>
</dbReference>
<keyword evidence="2" id="KW-1133">Transmembrane helix</keyword>
<name>A0ABP8Q5Z2_9ACTN</name>
<evidence type="ECO:0000259" key="3">
    <source>
        <dbReference type="PROSITE" id="PS50927"/>
    </source>
</evidence>
<evidence type="ECO:0000313" key="4">
    <source>
        <dbReference type="EMBL" id="GAA4496910.1"/>
    </source>
</evidence>
<protein>
    <recommendedName>
        <fullName evidence="3">Bulb-type lectin domain-containing protein</fullName>
    </recommendedName>
</protein>
<evidence type="ECO:0000256" key="1">
    <source>
        <dbReference type="SAM" id="MobiDB-lite"/>
    </source>
</evidence>
<dbReference type="InterPro" id="IPR001480">
    <property type="entry name" value="Bulb-type_lectin_dom"/>
</dbReference>
<dbReference type="RefSeq" id="WP_345465690.1">
    <property type="nucleotide sequence ID" value="NZ_BAABHF010000022.1"/>
</dbReference>
<feature type="compositionally biased region" description="Low complexity" evidence="1">
    <location>
        <begin position="37"/>
        <end position="61"/>
    </location>
</feature>
<dbReference type="SMART" id="SM00108">
    <property type="entry name" value="B_lectin"/>
    <property type="match status" value="1"/>
</dbReference>
<accession>A0ABP8Q5Z2</accession>
<feature type="compositionally biased region" description="Low complexity" evidence="1">
    <location>
        <begin position="183"/>
        <end position="192"/>
    </location>
</feature>
<keyword evidence="2" id="KW-0472">Membrane</keyword>
<dbReference type="EMBL" id="BAABHF010000022">
    <property type="protein sequence ID" value="GAA4496910.1"/>
    <property type="molecule type" value="Genomic_DNA"/>
</dbReference>
<feature type="compositionally biased region" description="Basic and acidic residues" evidence="1">
    <location>
        <begin position="62"/>
        <end position="82"/>
    </location>
</feature>
<feature type="domain" description="Bulb-type lectin" evidence="3">
    <location>
        <begin position="211"/>
        <end position="317"/>
    </location>
</feature>
<feature type="region of interest" description="Disordered" evidence="1">
    <location>
        <begin position="147"/>
        <end position="221"/>
    </location>
</feature>
<dbReference type="PROSITE" id="PS50927">
    <property type="entry name" value="BULB_LECTIN"/>
    <property type="match status" value="1"/>
</dbReference>
<gene>
    <name evidence="4" type="ORF">GCM10023191_039620</name>
</gene>
<feature type="region of interest" description="Disordered" evidence="1">
    <location>
        <begin position="1"/>
        <end position="107"/>
    </location>
</feature>
<reference evidence="5" key="1">
    <citation type="journal article" date="2019" name="Int. J. Syst. Evol. Microbiol.">
        <title>The Global Catalogue of Microorganisms (GCM) 10K type strain sequencing project: providing services to taxonomists for standard genome sequencing and annotation.</title>
        <authorList>
            <consortium name="The Broad Institute Genomics Platform"/>
            <consortium name="The Broad Institute Genome Sequencing Center for Infectious Disease"/>
            <person name="Wu L."/>
            <person name="Ma J."/>
        </authorList>
    </citation>
    <scope>NUCLEOTIDE SEQUENCE [LARGE SCALE GENOMIC DNA]</scope>
    <source>
        <strain evidence="5">JCM 17933</strain>
    </source>
</reference>